<keyword evidence="4" id="KW-1185">Reference proteome</keyword>
<dbReference type="OrthoDB" id="2976830at2759"/>
<dbReference type="EMBL" id="KV417579">
    <property type="protein sequence ID" value="KZP17774.1"/>
    <property type="molecule type" value="Genomic_DNA"/>
</dbReference>
<evidence type="ECO:0000256" key="1">
    <source>
        <dbReference type="SAM" id="MobiDB-lite"/>
    </source>
</evidence>
<proteinExistence type="predicted"/>
<evidence type="ECO:0000313" key="3">
    <source>
        <dbReference type="EMBL" id="KZP17774.1"/>
    </source>
</evidence>
<protein>
    <recommendedName>
        <fullName evidence="2">DUF6570 domain-containing protein</fullName>
    </recommendedName>
</protein>
<organism evidence="3 4">
    <name type="scientific">Athelia psychrophila</name>
    <dbReference type="NCBI Taxonomy" id="1759441"/>
    <lineage>
        <taxon>Eukaryota</taxon>
        <taxon>Fungi</taxon>
        <taxon>Dikarya</taxon>
        <taxon>Basidiomycota</taxon>
        <taxon>Agaricomycotina</taxon>
        <taxon>Agaricomycetes</taxon>
        <taxon>Agaricomycetidae</taxon>
        <taxon>Atheliales</taxon>
        <taxon>Atheliaceae</taxon>
        <taxon>Athelia</taxon>
    </lineage>
</organism>
<dbReference type="AlphaFoldDB" id="A0A166GFB0"/>
<feature type="compositionally biased region" description="Basic and acidic residues" evidence="1">
    <location>
        <begin position="126"/>
        <end position="142"/>
    </location>
</feature>
<evidence type="ECO:0000313" key="4">
    <source>
        <dbReference type="Proteomes" id="UP000076532"/>
    </source>
</evidence>
<feature type="region of interest" description="Disordered" evidence="1">
    <location>
        <begin position="119"/>
        <end position="172"/>
    </location>
</feature>
<evidence type="ECO:0000259" key="2">
    <source>
        <dbReference type="Pfam" id="PF20209"/>
    </source>
</evidence>
<reference evidence="3 4" key="1">
    <citation type="journal article" date="2016" name="Mol. Biol. Evol.">
        <title>Comparative Genomics of Early-Diverging Mushroom-Forming Fungi Provides Insights into the Origins of Lignocellulose Decay Capabilities.</title>
        <authorList>
            <person name="Nagy L.G."/>
            <person name="Riley R."/>
            <person name="Tritt A."/>
            <person name="Adam C."/>
            <person name="Daum C."/>
            <person name="Floudas D."/>
            <person name="Sun H."/>
            <person name="Yadav J.S."/>
            <person name="Pangilinan J."/>
            <person name="Larsson K.H."/>
            <person name="Matsuura K."/>
            <person name="Barry K."/>
            <person name="Labutti K."/>
            <person name="Kuo R."/>
            <person name="Ohm R.A."/>
            <person name="Bhattacharya S.S."/>
            <person name="Shirouzu T."/>
            <person name="Yoshinaga Y."/>
            <person name="Martin F.M."/>
            <person name="Grigoriev I.V."/>
            <person name="Hibbett D.S."/>
        </authorList>
    </citation>
    <scope>NUCLEOTIDE SEQUENCE [LARGE SCALE GENOMIC DNA]</scope>
    <source>
        <strain evidence="3 4">CBS 109695</strain>
    </source>
</reference>
<sequence length="596" mass="65663">MPYFAILALYLLTFPLFYRAKYIEYITVIPPVCVGHSTLFHRAQYIEYLTVSPCSAKYIKYFTVFPPLHSALFYRARYIEYLTIYQIPDKLDILNSVQYLISINFQSSNFPTVMDFPPPVQGSDISPERQHSAERARDRAERLAQMTGTDERRNHRSRSGSPVQPGPIPQPVFSHVDNIPQVQFPASFGAPLRNPILPSTNTDMDVDPFSMPAPATRVVNLNDSPPRGRVTGFNFGSTGGPVSGPSHYVGAMAQPVAGPSNFAGAMAQPVAGPSNFVGAMAEPRAGPLSVHGPSAFSGSIAQPNPGPVNLAVSRTEPPAGNQVTDQIHRLAHNYGPPRIVAGARHTTARVRVRHRAREPHPENAALLWCTTGKHYILNTIFGDLQTCTRCREKAQAGNAVRQVQMAAAAETLAAQMELDNQVPPPMPMPMPEPAAAPEEGADPMSAPAISADDKILLENCRQKLMDISMETCNLCHEKWFDLNLNSAGKCTKCAKSTKFMDSNAMYPGPDPDHLPPLTQMEEMLISPVHALVQLWQIRGGQTKYTGHICNFPRENAIFLSKVPILPEDCDIIIMRRAGQNPQNDEQVYQDFRTTDS</sequence>
<name>A0A166GFB0_9AGAM</name>
<dbReference type="InterPro" id="IPR046700">
    <property type="entry name" value="DUF6570"/>
</dbReference>
<dbReference type="Pfam" id="PF20209">
    <property type="entry name" value="DUF6570"/>
    <property type="match status" value="1"/>
</dbReference>
<dbReference type="Proteomes" id="UP000076532">
    <property type="component" value="Unassembled WGS sequence"/>
</dbReference>
<accession>A0A166GFB0</accession>
<gene>
    <name evidence="3" type="ORF">FIBSPDRAFT_894014</name>
</gene>
<feature type="domain" description="DUF6570" evidence="2">
    <location>
        <begin position="497"/>
        <end position="592"/>
    </location>
</feature>